<reference evidence="2" key="1">
    <citation type="submission" date="2014-11" db="EMBL/GenBank/DDBJ databases">
        <authorList>
            <person name="Amaro Gonzalez C."/>
        </authorList>
    </citation>
    <scope>NUCLEOTIDE SEQUENCE</scope>
</reference>
<proteinExistence type="predicted"/>
<protein>
    <submittedName>
        <fullName evidence="2">Uncharacterized protein</fullName>
    </submittedName>
</protein>
<sequence>MGQPNAFNYQRPEIMKEEKKKE</sequence>
<evidence type="ECO:0000256" key="1">
    <source>
        <dbReference type="SAM" id="MobiDB-lite"/>
    </source>
</evidence>
<evidence type="ECO:0000313" key="2">
    <source>
        <dbReference type="EMBL" id="JAH68968.1"/>
    </source>
</evidence>
<feature type="compositionally biased region" description="Basic and acidic residues" evidence="1">
    <location>
        <begin position="13"/>
        <end position="22"/>
    </location>
</feature>
<dbReference type="AlphaFoldDB" id="A0A0E9UVH4"/>
<feature type="region of interest" description="Disordered" evidence="1">
    <location>
        <begin position="1"/>
        <end position="22"/>
    </location>
</feature>
<dbReference type="EMBL" id="GBXM01039609">
    <property type="protein sequence ID" value="JAH68968.1"/>
    <property type="molecule type" value="Transcribed_RNA"/>
</dbReference>
<name>A0A0E9UVH4_ANGAN</name>
<reference evidence="2" key="2">
    <citation type="journal article" date="2015" name="Fish Shellfish Immunol.">
        <title>Early steps in the European eel (Anguilla anguilla)-Vibrio vulnificus interaction in the gills: Role of the RtxA13 toxin.</title>
        <authorList>
            <person name="Callol A."/>
            <person name="Pajuelo D."/>
            <person name="Ebbesson L."/>
            <person name="Teles M."/>
            <person name="MacKenzie S."/>
            <person name="Amaro C."/>
        </authorList>
    </citation>
    <scope>NUCLEOTIDE SEQUENCE</scope>
</reference>
<organism evidence="2">
    <name type="scientific">Anguilla anguilla</name>
    <name type="common">European freshwater eel</name>
    <name type="synonym">Muraena anguilla</name>
    <dbReference type="NCBI Taxonomy" id="7936"/>
    <lineage>
        <taxon>Eukaryota</taxon>
        <taxon>Metazoa</taxon>
        <taxon>Chordata</taxon>
        <taxon>Craniata</taxon>
        <taxon>Vertebrata</taxon>
        <taxon>Euteleostomi</taxon>
        <taxon>Actinopterygii</taxon>
        <taxon>Neopterygii</taxon>
        <taxon>Teleostei</taxon>
        <taxon>Anguilliformes</taxon>
        <taxon>Anguillidae</taxon>
        <taxon>Anguilla</taxon>
    </lineage>
</organism>
<accession>A0A0E9UVH4</accession>